<dbReference type="PROSITE" id="PS51352">
    <property type="entry name" value="THIOREDOXIN_2"/>
    <property type="match status" value="1"/>
</dbReference>
<feature type="chain" id="PRO_5034014130" evidence="1">
    <location>
        <begin position="18"/>
        <end position="307"/>
    </location>
</feature>
<keyword evidence="1" id="KW-0732">Signal</keyword>
<dbReference type="InterPro" id="IPR033395">
    <property type="entry name" value="DUF5106"/>
</dbReference>
<gene>
    <name evidence="3" type="ORF">SAMN05444001_11369</name>
</gene>
<name>A0A8G2BXI9_9BACT</name>
<dbReference type="PROSITE" id="PS51257">
    <property type="entry name" value="PROKAR_LIPOPROTEIN"/>
    <property type="match status" value="1"/>
</dbReference>
<evidence type="ECO:0000313" key="4">
    <source>
        <dbReference type="Proteomes" id="UP000236725"/>
    </source>
</evidence>
<organism evidence="3 4">
    <name type="scientific">Parabacteroides chinchillae</name>
    <dbReference type="NCBI Taxonomy" id="871327"/>
    <lineage>
        <taxon>Bacteria</taxon>
        <taxon>Pseudomonadati</taxon>
        <taxon>Bacteroidota</taxon>
        <taxon>Bacteroidia</taxon>
        <taxon>Bacteroidales</taxon>
        <taxon>Tannerellaceae</taxon>
        <taxon>Parabacteroides</taxon>
    </lineage>
</organism>
<proteinExistence type="predicted"/>
<evidence type="ECO:0000313" key="3">
    <source>
        <dbReference type="EMBL" id="SEG05409.1"/>
    </source>
</evidence>
<dbReference type="Gene3D" id="3.40.30.10">
    <property type="entry name" value="Glutaredoxin"/>
    <property type="match status" value="1"/>
</dbReference>
<sequence length="307" mass="35182">MKSLYIFSLLLIFSACSGQQSKNTEKEQTVERTFQMVEVPSMITEPDQRADYLSVHYWDKFDFKDTAYIHLPEVTEQAFTNFIDILKYAAPEAVASAIKGMMNKADADSTMFAYFAGLYEKYLYDPNSPMRNEEFYIPALQSIIASSSYDEVNKIRPQHLLELALKNRAGESATDFTYTLANGKTGTLHGIKSDYLLLFFYNPDCHACKEVTDQLTSSVTVKELVKNKKLKVLAVYPDEDLTAWKAHLSYMPAGWINSYDNSLSLKNEEIYDLKAIPTLYLLDKDKRVLLKDCAYPQLEDYLLQQNQ</sequence>
<dbReference type="InterPro" id="IPR012336">
    <property type="entry name" value="Thioredoxin-like_fold"/>
</dbReference>
<dbReference type="AlphaFoldDB" id="A0A8G2BXI9"/>
<evidence type="ECO:0000256" key="1">
    <source>
        <dbReference type="SAM" id="SignalP"/>
    </source>
</evidence>
<evidence type="ECO:0000259" key="2">
    <source>
        <dbReference type="PROSITE" id="PS51352"/>
    </source>
</evidence>
<comment type="caution">
    <text evidence="3">The sequence shown here is derived from an EMBL/GenBank/DDBJ whole genome shotgun (WGS) entry which is preliminary data.</text>
</comment>
<feature type="domain" description="Thioredoxin" evidence="2">
    <location>
        <begin position="167"/>
        <end position="307"/>
    </location>
</feature>
<feature type="signal peptide" evidence="1">
    <location>
        <begin position="1"/>
        <end position="17"/>
    </location>
</feature>
<accession>A0A8G2BXI9</accession>
<dbReference type="InterPro" id="IPR036249">
    <property type="entry name" value="Thioredoxin-like_sf"/>
</dbReference>
<dbReference type="EMBL" id="FNVS01000013">
    <property type="protein sequence ID" value="SEG05409.1"/>
    <property type="molecule type" value="Genomic_DNA"/>
</dbReference>
<dbReference type="Pfam" id="PF17127">
    <property type="entry name" value="DUF5106"/>
    <property type="match status" value="1"/>
</dbReference>
<dbReference type="InterPro" id="IPR013766">
    <property type="entry name" value="Thioredoxin_domain"/>
</dbReference>
<dbReference type="SUPFAM" id="SSF52833">
    <property type="entry name" value="Thioredoxin-like"/>
    <property type="match status" value="1"/>
</dbReference>
<dbReference type="Pfam" id="PF13905">
    <property type="entry name" value="Thioredoxin_8"/>
    <property type="match status" value="1"/>
</dbReference>
<keyword evidence="4" id="KW-1185">Reference proteome</keyword>
<reference evidence="3 4" key="1">
    <citation type="submission" date="2016-10" db="EMBL/GenBank/DDBJ databases">
        <authorList>
            <person name="Varghese N."/>
            <person name="Submissions S."/>
        </authorList>
    </citation>
    <scope>NUCLEOTIDE SEQUENCE [LARGE SCALE GENOMIC DNA]</scope>
    <source>
        <strain evidence="3 4">DSM 29073</strain>
    </source>
</reference>
<dbReference type="Proteomes" id="UP000236725">
    <property type="component" value="Unassembled WGS sequence"/>
</dbReference>
<protein>
    <submittedName>
        <fullName evidence="3">Thioredoxin-like</fullName>
    </submittedName>
</protein>